<reference evidence="2" key="1">
    <citation type="submission" date="2023-06" db="EMBL/GenBank/DDBJ databases">
        <title>Genome-scale phylogeny and comparative genomics of the fungal order Sordariales.</title>
        <authorList>
            <consortium name="Lawrence Berkeley National Laboratory"/>
            <person name="Hensen N."/>
            <person name="Bonometti L."/>
            <person name="Westerberg I."/>
            <person name="Brannstrom I.O."/>
            <person name="Guillou S."/>
            <person name="Cros-Aarteil S."/>
            <person name="Calhoun S."/>
            <person name="Haridas S."/>
            <person name="Kuo A."/>
            <person name="Mondo S."/>
            <person name="Pangilinan J."/>
            <person name="Riley R."/>
            <person name="LaButti K."/>
            <person name="Andreopoulos B."/>
            <person name="Lipzen A."/>
            <person name="Chen C."/>
            <person name="Yanf M."/>
            <person name="Daum C."/>
            <person name="Ng V."/>
            <person name="Clum A."/>
            <person name="Steindorff A."/>
            <person name="Ohm R."/>
            <person name="Martin F."/>
            <person name="Silar P."/>
            <person name="Natvig D."/>
            <person name="Lalanne C."/>
            <person name="Gautier V."/>
            <person name="Ament-velasquez S.L."/>
            <person name="Kruys A."/>
            <person name="Hutchinson M.I."/>
            <person name="Powell A.J."/>
            <person name="Barry K."/>
            <person name="Miller A.N."/>
            <person name="Grigoriev I.V."/>
            <person name="Debuchy R."/>
            <person name="Gladieux P."/>
            <person name="Thoren M.H."/>
            <person name="Johannesson H."/>
        </authorList>
    </citation>
    <scope>NUCLEOTIDE SEQUENCE</scope>
    <source>
        <strain evidence="2">SMH2392-1A</strain>
    </source>
</reference>
<gene>
    <name evidence="2" type="ORF">B0T26DRAFT_678220</name>
</gene>
<organism evidence="2 3">
    <name type="scientific">Lasiosphaeria miniovina</name>
    <dbReference type="NCBI Taxonomy" id="1954250"/>
    <lineage>
        <taxon>Eukaryota</taxon>
        <taxon>Fungi</taxon>
        <taxon>Dikarya</taxon>
        <taxon>Ascomycota</taxon>
        <taxon>Pezizomycotina</taxon>
        <taxon>Sordariomycetes</taxon>
        <taxon>Sordariomycetidae</taxon>
        <taxon>Sordariales</taxon>
        <taxon>Lasiosphaeriaceae</taxon>
        <taxon>Lasiosphaeria</taxon>
    </lineage>
</organism>
<evidence type="ECO:0000256" key="1">
    <source>
        <dbReference type="SAM" id="SignalP"/>
    </source>
</evidence>
<accession>A0AA40DSK2</accession>
<dbReference type="GeneID" id="85323464"/>
<proteinExistence type="predicted"/>
<feature type="signal peptide" evidence="1">
    <location>
        <begin position="1"/>
        <end position="18"/>
    </location>
</feature>
<dbReference type="EMBL" id="JAUIRO010000005">
    <property type="protein sequence ID" value="KAK0713945.1"/>
    <property type="molecule type" value="Genomic_DNA"/>
</dbReference>
<evidence type="ECO:0000313" key="3">
    <source>
        <dbReference type="Proteomes" id="UP001172101"/>
    </source>
</evidence>
<dbReference type="Proteomes" id="UP001172101">
    <property type="component" value="Unassembled WGS sequence"/>
</dbReference>
<dbReference type="RefSeq" id="XP_060295267.1">
    <property type="nucleotide sequence ID" value="XM_060440194.1"/>
</dbReference>
<dbReference type="AlphaFoldDB" id="A0AA40DSK2"/>
<keyword evidence="1" id="KW-0732">Signal</keyword>
<feature type="chain" id="PRO_5041291999" evidence="1">
    <location>
        <begin position="19"/>
        <end position="136"/>
    </location>
</feature>
<comment type="caution">
    <text evidence="2">The sequence shown here is derived from an EMBL/GenBank/DDBJ whole genome shotgun (WGS) entry which is preliminary data.</text>
</comment>
<sequence length="136" mass="14635">MLRTVIFLLAALVAGALCGPITFEAAVAQRDTAADINCVPYTVAPVETEYSNVISWIYLNGPTFLNPGTDNRVQGTVGCCMASLCNLKGSGIVVDRHTLAGDLWGSVYTSCIRKGVWGDWFTSDLKVYFYPAPPPP</sequence>
<protein>
    <submittedName>
        <fullName evidence="2">Uncharacterized protein</fullName>
    </submittedName>
</protein>
<evidence type="ECO:0000313" key="2">
    <source>
        <dbReference type="EMBL" id="KAK0713945.1"/>
    </source>
</evidence>
<keyword evidence="3" id="KW-1185">Reference proteome</keyword>
<name>A0AA40DSK2_9PEZI</name>